<dbReference type="PANTHER" id="PTHR34183">
    <property type="entry name" value="ENDOLYTIC PEPTIDOGLYCAN TRANSGLYCOSYLASE RLPA"/>
    <property type="match status" value="1"/>
</dbReference>
<keyword evidence="1" id="KW-0732">Signal</keyword>
<keyword evidence="3" id="KW-0449">Lipoprotein</keyword>
<dbReference type="Proteomes" id="UP000254889">
    <property type="component" value="Chromosome"/>
</dbReference>
<protein>
    <submittedName>
        <fullName evidence="3">Septal ring lytic transglycosylase RlpA family lipoprotein</fullName>
    </submittedName>
</protein>
<dbReference type="RefSeq" id="WP_115693954.1">
    <property type="nucleotide sequence ID" value="NZ_CP031417.1"/>
</dbReference>
<feature type="signal peptide" evidence="1">
    <location>
        <begin position="1"/>
        <end position="20"/>
    </location>
</feature>
<name>A0A346A328_9HYPH</name>
<evidence type="ECO:0000313" key="3">
    <source>
        <dbReference type="EMBL" id="AXK83575.1"/>
    </source>
</evidence>
<dbReference type="PANTHER" id="PTHR34183:SF8">
    <property type="entry name" value="ENDOLYTIC PEPTIDOGLYCAN TRANSGLYCOSYLASE RLPA-RELATED"/>
    <property type="match status" value="1"/>
</dbReference>
<feature type="chain" id="PRO_5016708013" evidence="1">
    <location>
        <begin position="21"/>
        <end position="128"/>
    </location>
</feature>
<sequence length="128" mass="13355">MKALWLGLALGLVAVTAANAGGWSTVHRYVKKSGSCAGQEVLASHYSSGKRTATGERFDANGNTAAARTWPLGTSLTVTNPKNGRSLVVRVNDTGPYGTAYRMGARLDLAHGAARRLGMSGAQYLCVS</sequence>
<proteinExistence type="predicted"/>
<evidence type="ECO:0000313" key="4">
    <source>
        <dbReference type="Proteomes" id="UP000254889"/>
    </source>
</evidence>
<organism evidence="3 4">
    <name type="scientific">Pseudolabrys taiwanensis</name>
    <dbReference type="NCBI Taxonomy" id="331696"/>
    <lineage>
        <taxon>Bacteria</taxon>
        <taxon>Pseudomonadati</taxon>
        <taxon>Pseudomonadota</taxon>
        <taxon>Alphaproteobacteria</taxon>
        <taxon>Hyphomicrobiales</taxon>
        <taxon>Xanthobacteraceae</taxon>
        <taxon>Pseudolabrys</taxon>
    </lineage>
</organism>
<dbReference type="InterPro" id="IPR036908">
    <property type="entry name" value="RlpA-like_sf"/>
</dbReference>
<dbReference type="OrthoDB" id="9779128at2"/>
<gene>
    <name evidence="3" type="ORF">DW352_25445</name>
</gene>
<keyword evidence="4" id="KW-1185">Reference proteome</keyword>
<dbReference type="Gene3D" id="2.40.40.10">
    <property type="entry name" value="RlpA-like domain"/>
    <property type="match status" value="1"/>
</dbReference>
<evidence type="ECO:0000259" key="2">
    <source>
        <dbReference type="Pfam" id="PF03330"/>
    </source>
</evidence>
<reference evidence="3 4" key="1">
    <citation type="submission" date="2018-07" db="EMBL/GenBank/DDBJ databases">
        <authorList>
            <person name="Quirk P.G."/>
            <person name="Krulwich T.A."/>
        </authorList>
    </citation>
    <scope>NUCLEOTIDE SEQUENCE [LARGE SCALE GENOMIC DNA]</scope>
    <source>
        <strain evidence="3 4">CC-BB4</strain>
    </source>
</reference>
<feature type="domain" description="RlpA-like protein double-psi beta-barrel" evidence="2">
    <location>
        <begin position="41"/>
        <end position="122"/>
    </location>
</feature>
<dbReference type="CDD" id="cd22268">
    <property type="entry name" value="DPBB_RlpA-like"/>
    <property type="match status" value="1"/>
</dbReference>
<dbReference type="KEGG" id="ptaw:DW352_25445"/>
<evidence type="ECO:0000256" key="1">
    <source>
        <dbReference type="SAM" id="SignalP"/>
    </source>
</evidence>
<dbReference type="SUPFAM" id="SSF50685">
    <property type="entry name" value="Barwin-like endoglucanases"/>
    <property type="match status" value="1"/>
</dbReference>
<dbReference type="InterPro" id="IPR009009">
    <property type="entry name" value="RlpA-like_DPBB"/>
</dbReference>
<accession>A0A346A328</accession>
<dbReference type="EMBL" id="CP031417">
    <property type="protein sequence ID" value="AXK83575.1"/>
    <property type="molecule type" value="Genomic_DNA"/>
</dbReference>
<dbReference type="Pfam" id="PF03330">
    <property type="entry name" value="DPBB_1"/>
    <property type="match status" value="1"/>
</dbReference>
<dbReference type="AlphaFoldDB" id="A0A346A328"/>